<evidence type="ECO:0000256" key="2">
    <source>
        <dbReference type="ARBA" id="ARBA00052718"/>
    </source>
</evidence>
<evidence type="ECO:0000256" key="6">
    <source>
        <dbReference type="SAM" id="MobiDB-lite"/>
    </source>
</evidence>
<sequence length="242" mass="26800">MTKIIGIIADTGNLYGNRVFFSGERYLQAITDLTDLQPILIPPLGGNIMSLLDRLDGVMLTGNVSNVHPSRYGQDETEKHPPYDESRDGTAIPYLDKIIAHEIPLIAICRGFQELNVAYGGTLHPAIHEIDGRLDHRRIKTDDAAIRYAPRHSVKLTEGGLFESWVGTNEIMVNSLHFQGVDKLGDGLEVEAVAEDGTIEGFIVKNAKGFTAAVQWHPEYEPATNKFSKCFYEAFAEAVFAR</sequence>
<dbReference type="FunFam" id="3.40.50.880:FF:000030">
    <property type="entry name" value="Gamma-glutamyl-gamma-aminobutyrate hydrolase PuuD"/>
    <property type="match status" value="1"/>
</dbReference>
<evidence type="ECO:0000256" key="3">
    <source>
        <dbReference type="ARBA" id="ARBA00055068"/>
    </source>
</evidence>
<evidence type="ECO:0000256" key="5">
    <source>
        <dbReference type="ARBA" id="ARBA00066788"/>
    </source>
</evidence>
<dbReference type="EMBL" id="QOQF01000003">
    <property type="protein sequence ID" value="RCL78089.1"/>
    <property type="molecule type" value="Genomic_DNA"/>
</dbReference>
<dbReference type="PROSITE" id="PS51273">
    <property type="entry name" value="GATASE_TYPE_1"/>
    <property type="match status" value="1"/>
</dbReference>
<dbReference type="PANTHER" id="PTHR43235">
    <property type="entry name" value="GLUTAMINE AMIDOTRANSFERASE PB2B2.05-RELATED"/>
    <property type="match status" value="1"/>
</dbReference>
<proteinExistence type="inferred from homology"/>
<evidence type="ECO:0000256" key="4">
    <source>
        <dbReference type="ARBA" id="ARBA00060634"/>
    </source>
</evidence>
<dbReference type="InterPro" id="IPR044668">
    <property type="entry name" value="PuuD-like"/>
</dbReference>
<gene>
    <name evidence="7" type="ORF">DBW69_01480</name>
</gene>
<dbReference type="EC" id="3.5.1.94" evidence="5"/>
<evidence type="ECO:0000313" key="7">
    <source>
        <dbReference type="EMBL" id="RCL78089.1"/>
    </source>
</evidence>
<reference evidence="7 8" key="1">
    <citation type="journal article" date="2018" name="Microbiome">
        <title>Fine metagenomic profile of the Mediterranean stratified and mixed water columns revealed by assembly and recruitment.</title>
        <authorList>
            <person name="Haro-Moreno J.M."/>
            <person name="Lopez-Perez M."/>
            <person name="De La Torre J.R."/>
            <person name="Picazo A."/>
            <person name="Camacho A."/>
            <person name="Rodriguez-Valera F."/>
        </authorList>
    </citation>
    <scope>NUCLEOTIDE SEQUENCE [LARGE SCALE GENOMIC DNA]</scope>
    <source>
        <strain evidence="7">MED-G55</strain>
    </source>
</reference>
<evidence type="ECO:0000313" key="8">
    <source>
        <dbReference type="Proteomes" id="UP000252132"/>
    </source>
</evidence>
<dbReference type="GO" id="GO:0006598">
    <property type="term" value="P:polyamine catabolic process"/>
    <property type="evidence" value="ECO:0007669"/>
    <property type="project" value="TreeGrafter"/>
</dbReference>
<protein>
    <recommendedName>
        <fullName evidence="5">gamma-glutamyl-gamma-aminobutyrate hydrolase</fullName>
        <ecNumber evidence="5">3.5.1.94</ecNumber>
    </recommendedName>
</protein>
<evidence type="ECO:0000256" key="1">
    <source>
        <dbReference type="ARBA" id="ARBA00011083"/>
    </source>
</evidence>
<comment type="catalytic activity">
    <reaction evidence="2">
        <text>4-(gamma-L-glutamylamino)butanoate + H2O = 4-aminobutanoate + L-glutamate</text>
        <dbReference type="Rhea" id="RHEA:19737"/>
        <dbReference type="ChEBI" id="CHEBI:15377"/>
        <dbReference type="ChEBI" id="CHEBI:29985"/>
        <dbReference type="ChEBI" id="CHEBI:58800"/>
        <dbReference type="ChEBI" id="CHEBI:59888"/>
        <dbReference type="EC" id="3.5.1.94"/>
    </reaction>
</comment>
<accession>A0A368E1W7</accession>
<dbReference type="Pfam" id="PF07722">
    <property type="entry name" value="Peptidase_C26"/>
    <property type="match status" value="1"/>
</dbReference>
<dbReference type="AlphaFoldDB" id="A0A368E1W7"/>
<comment type="caution">
    <text evidence="7">The sequence shown here is derived from an EMBL/GenBank/DDBJ whole genome shotgun (WGS) entry which is preliminary data.</text>
</comment>
<dbReference type="SUPFAM" id="SSF52317">
    <property type="entry name" value="Class I glutamine amidotransferase-like"/>
    <property type="match status" value="1"/>
</dbReference>
<dbReference type="GO" id="GO:0033969">
    <property type="term" value="F:gamma-glutamyl-gamma-aminobutyrate hydrolase activity"/>
    <property type="evidence" value="ECO:0007669"/>
    <property type="project" value="UniProtKB-EC"/>
</dbReference>
<comment type="function">
    <text evidence="3">Involved in the breakdown of putrescine via hydrolysis of the gamma-glutamyl linkage of gamma-glutamyl-gamma-aminobutyrate.</text>
</comment>
<dbReference type="Proteomes" id="UP000252132">
    <property type="component" value="Unassembled WGS sequence"/>
</dbReference>
<feature type="region of interest" description="Disordered" evidence="6">
    <location>
        <begin position="67"/>
        <end position="86"/>
    </location>
</feature>
<dbReference type="GO" id="GO:0005829">
    <property type="term" value="C:cytosol"/>
    <property type="evidence" value="ECO:0007669"/>
    <property type="project" value="TreeGrafter"/>
</dbReference>
<name>A0A368E1W7_9PROT</name>
<feature type="compositionally biased region" description="Basic and acidic residues" evidence="6">
    <location>
        <begin position="73"/>
        <end position="86"/>
    </location>
</feature>
<keyword evidence="7" id="KW-0378">Hydrolase</keyword>
<dbReference type="PANTHER" id="PTHR43235:SF1">
    <property type="entry name" value="GLUTAMINE AMIDOTRANSFERASE PB2B2.05-RELATED"/>
    <property type="match status" value="1"/>
</dbReference>
<comment type="similarity">
    <text evidence="1">Belongs to the peptidase C26 family.</text>
</comment>
<organism evidence="7 8">
    <name type="scientific">PS1 clade bacterium</name>
    <dbReference type="NCBI Taxonomy" id="2175152"/>
    <lineage>
        <taxon>Bacteria</taxon>
        <taxon>Pseudomonadati</taxon>
        <taxon>Pseudomonadota</taxon>
        <taxon>Alphaproteobacteria</taxon>
        <taxon>PS1 clade</taxon>
    </lineage>
</organism>
<comment type="pathway">
    <text evidence="4">Amine and polyamine degradation; putrescine degradation; 4-aminobutanoate from putrescine: step 4/4.</text>
</comment>
<dbReference type="InterPro" id="IPR011697">
    <property type="entry name" value="Peptidase_C26"/>
</dbReference>
<dbReference type="InterPro" id="IPR029062">
    <property type="entry name" value="Class_I_gatase-like"/>
</dbReference>
<dbReference type="Gene3D" id="3.40.50.880">
    <property type="match status" value="1"/>
</dbReference>
<dbReference type="CDD" id="cd01745">
    <property type="entry name" value="GATase1_2"/>
    <property type="match status" value="1"/>
</dbReference>